<evidence type="ECO:0000313" key="3">
    <source>
        <dbReference type="Proteomes" id="UP000292447"/>
    </source>
</evidence>
<feature type="transmembrane region" description="Helical" evidence="1">
    <location>
        <begin position="125"/>
        <end position="143"/>
    </location>
</feature>
<name>A0A4P6XLV1_9ASCO</name>
<dbReference type="Proteomes" id="UP000292447">
    <property type="component" value="Chromosome III"/>
</dbReference>
<gene>
    <name evidence="2" type="ORF">METSCH_C03390</name>
</gene>
<feature type="transmembrane region" description="Helical" evidence="1">
    <location>
        <begin position="155"/>
        <end position="173"/>
    </location>
</feature>
<organism evidence="2 3">
    <name type="scientific">Metschnikowia aff. pulcherrima</name>
    <dbReference type="NCBI Taxonomy" id="2163413"/>
    <lineage>
        <taxon>Eukaryota</taxon>
        <taxon>Fungi</taxon>
        <taxon>Dikarya</taxon>
        <taxon>Ascomycota</taxon>
        <taxon>Saccharomycotina</taxon>
        <taxon>Pichiomycetes</taxon>
        <taxon>Metschnikowiaceae</taxon>
        <taxon>Metschnikowia</taxon>
    </lineage>
</organism>
<keyword evidence="1" id="KW-1133">Transmembrane helix</keyword>
<sequence length="176" mass="19712">MPSVLPEYNSHVKDPTGYERVIYNRYQQGTLTTHVGNNKQVSELLVMLKHDGGLVKRSDDGNDSEKAYSQINEVFSELQRTISRCARIFGWAAFVYGATGATIEALKICNICQARNHDPNTNCPYSIQVLVTNSVISVVGLLFGLDAYGQKRDTVFSLSWKIVFILFVIFLLTRGN</sequence>
<keyword evidence="3" id="KW-1185">Reference proteome</keyword>
<accession>A0A4P6XLV1</accession>
<evidence type="ECO:0000313" key="2">
    <source>
        <dbReference type="EMBL" id="QBM88372.1"/>
    </source>
</evidence>
<reference evidence="3" key="1">
    <citation type="submission" date="2019-03" db="EMBL/GenBank/DDBJ databases">
        <title>Snf2 controls pulcherriminic acid biosynthesis and connects pigmentation and antifungal activity of the yeast Metschnikowia pulcherrima.</title>
        <authorList>
            <person name="Gore-Lloyd D."/>
            <person name="Sumann I."/>
            <person name="Brachmann A.O."/>
            <person name="Schneeberger K."/>
            <person name="Ortiz-Merino R.A."/>
            <person name="Moreno-Beltran M."/>
            <person name="Schlaefli M."/>
            <person name="Kirner P."/>
            <person name="Santos Kron A."/>
            <person name="Wolfe K.H."/>
            <person name="Piel J."/>
            <person name="Ahrens C.H."/>
            <person name="Henk D."/>
            <person name="Freimoser F.M."/>
        </authorList>
    </citation>
    <scope>NUCLEOTIDE SEQUENCE [LARGE SCALE GENOMIC DNA]</scope>
    <source>
        <strain evidence="3">APC 1.2</strain>
    </source>
</reference>
<dbReference type="EMBL" id="CP034458">
    <property type="protein sequence ID" value="QBM88372.1"/>
    <property type="molecule type" value="Genomic_DNA"/>
</dbReference>
<proteinExistence type="predicted"/>
<keyword evidence="1" id="KW-0472">Membrane</keyword>
<evidence type="ECO:0000256" key="1">
    <source>
        <dbReference type="SAM" id="Phobius"/>
    </source>
</evidence>
<keyword evidence="1" id="KW-0812">Transmembrane</keyword>
<dbReference type="AlphaFoldDB" id="A0A4P6XLV1"/>
<protein>
    <submittedName>
        <fullName evidence="2">Uncharacterized protein</fullName>
    </submittedName>
</protein>